<feature type="domain" description="AIG1-type G" evidence="5">
    <location>
        <begin position="15"/>
        <end position="210"/>
    </location>
</feature>
<dbReference type="Gene3D" id="3.40.50.300">
    <property type="entry name" value="P-loop containing nucleotide triphosphate hydrolases"/>
    <property type="match status" value="1"/>
</dbReference>
<dbReference type="CDD" id="cd01852">
    <property type="entry name" value="AIG1"/>
    <property type="match status" value="1"/>
</dbReference>
<comment type="similarity">
    <text evidence="1">Belongs to the TRAFAC class TrmE-Era-EngA-EngB-Septin-like GTPase superfamily. AIG1/Toc34/Toc159-like paraseptin GTPase family. IAN subfamily.</text>
</comment>
<dbReference type="GO" id="GO:0005525">
    <property type="term" value="F:GTP binding"/>
    <property type="evidence" value="ECO:0007669"/>
    <property type="project" value="UniProtKB-KW"/>
</dbReference>
<keyword evidence="6" id="KW-1185">Reference proteome</keyword>
<reference evidence="7" key="1">
    <citation type="submission" date="2025-08" db="UniProtKB">
        <authorList>
            <consortium name="RefSeq"/>
        </authorList>
    </citation>
    <scope>IDENTIFICATION</scope>
</reference>
<keyword evidence="2" id="KW-0547">Nucleotide-binding</keyword>
<dbReference type="OrthoDB" id="5985928at2759"/>
<evidence type="ECO:0000256" key="3">
    <source>
        <dbReference type="ARBA" id="ARBA00023134"/>
    </source>
</evidence>
<feature type="region of interest" description="Disordered" evidence="4">
    <location>
        <begin position="214"/>
        <end position="239"/>
    </location>
</feature>
<name>A0A6J2VP85_CHACN</name>
<dbReference type="PANTHER" id="PTHR10903">
    <property type="entry name" value="GTPASE, IMAP FAMILY MEMBER-RELATED"/>
    <property type="match status" value="1"/>
</dbReference>
<dbReference type="AlphaFoldDB" id="A0A6J2VP85"/>
<evidence type="ECO:0000313" key="7">
    <source>
        <dbReference type="RefSeq" id="XP_030634750.1"/>
    </source>
</evidence>
<protein>
    <submittedName>
        <fullName evidence="7">GTPase IMAP family member 4-like</fullName>
    </submittedName>
</protein>
<sequence>MSTTPMLSASELKAEPEIRMMLLGKTGSGKSATGNTILGRDIFNVKSSPVLVTEHCERQNGIVGERNISVIDTPGIAGTQTSLDWVAECVNLSAPGPHVFLLVIRSGRFTEDERNAVKWIQKNFGEEALKLTTVLFTGGDQLEGRPVKEFLNESPELQALVQSCRGRHHVFNNKDKEGRSQVKDLLQKIGTMLKENKDHFYTYEMFKQVEITNRNEEEREREAREREREEEERKFEEKKRRIREVEKMRRVMKERDIRDEENCKRMMMEMQIRTEEAKKRET</sequence>
<dbReference type="Pfam" id="PF04548">
    <property type="entry name" value="AIG1"/>
    <property type="match status" value="1"/>
</dbReference>
<keyword evidence="3" id="KW-0342">GTP-binding</keyword>
<evidence type="ECO:0000313" key="6">
    <source>
        <dbReference type="Proteomes" id="UP000504632"/>
    </source>
</evidence>
<dbReference type="PANTHER" id="PTHR10903:SF188">
    <property type="entry name" value="GTPASE IMAP FAMILY MEMBER 2-LIKE-RELATED"/>
    <property type="match status" value="1"/>
</dbReference>
<proteinExistence type="inferred from homology"/>
<dbReference type="Proteomes" id="UP000504632">
    <property type="component" value="Chromosome 7"/>
</dbReference>
<dbReference type="FunFam" id="3.40.50.300:FF:000366">
    <property type="entry name" value="GTPase, IMAP family member 2"/>
    <property type="match status" value="1"/>
</dbReference>
<dbReference type="InterPro" id="IPR027417">
    <property type="entry name" value="P-loop_NTPase"/>
</dbReference>
<evidence type="ECO:0000259" key="5">
    <source>
        <dbReference type="PROSITE" id="PS51720"/>
    </source>
</evidence>
<evidence type="ECO:0000256" key="2">
    <source>
        <dbReference type="ARBA" id="ARBA00022741"/>
    </source>
</evidence>
<dbReference type="RefSeq" id="XP_030634750.1">
    <property type="nucleotide sequence ID" value="XM_030778890.1"/>
</dbReference>
<dbReference type="InterPro" id="IPR006703">
    <property type="entry name" value="G_AIG1"/>
</dbReference>
<gene>
    <name evidence="7" type="primary">LOC115815923</name>
</gene>
<dbReference type="InterPro" id="IPR045058">
    <property type="entry name" value="GIMA/IAN/Toc"/>
</dbReference>
<organism evidence="6 7">
    <name type="scientific">Chanos chanos</name>
    <name type="common">Milkfish</name>
    <name type="synonym">Mugil chanos</name>
    <dbReference type="NCBI Taxonomy" id="29144"/>
    <lineage>
        <taxon>Eukaryota</taxon>
        <taxon>Metazoa</taxon>
        <taxon>Chordata</taxon>
        <taxon>Craniata</taxon>
        <taxon>Vertebrata</taxon>
        <taxon>Euteleostomi</taxon>
        <taxon>Actinopterygii</taxon>
        <taxon>Neopterygii</taxon>
        <taxon>Teleostei</taxon>
        <taxon>Ostariophysi</taxon>
        <taxon>Gonorynchiformes</taxon>
        <taxon>Chanidae</taxon>
        <taxon>Chanos</taxon>
    </lineage>
</organism>
<accession>A0A6J2VP85</accession>
<dbReference type="SUPFAM" id="SSF52540">
    <property type="entry name" value="P-loop containing nucleoside triphosphate hydrolases"/>
    <property type="match status" value="1"/>
</dbReference>
<dbReference type="InParanoid" id="A0A6J2VP85"/>
<evidence type="ECO:0000256" key="1">
    <source>
        <dbReference type="ARBA" id="ARBA00008535"/>
    </source>
</evidence>
<dbReference type="PROSITE" id="PS51720">
    <property type="entry name" value="G_AIG1"/>
    <property type="match status" value="1"/>
</dbReference>
<dbReference type="GeneID" id="115815923"/>
<evidence type="ECO:0000256" key="4">
    <source>
        <dbReference type="SAM" id="MobiDB-lite"/>
    </source>
</evidence>